<dbReference type="Proteomes" id="UP000078397">
    <property type="component" value="Unassembled WGS sequence"/>
</dbReference>
<reference evidence="1 2" key="1">
    <citation type="journal article" date="2016" name="PLoS Pathog.">
        <title>Biosynthesis of antibiotic leucinostatins in bio-control fungus Purpureocillium lilacinum and their inhibition on phytophthora revealed by genome mining.</title>
        <authorList>
            <person name="Wang G."/>
            <person name="Liu Z."/>
            <person name="Lin R."/>
            <person name="Li E."/>
            <person name="Mao Z."/>
            <person name="Ling J."/>
            <person name="Yang Y."/>
            <person name="Yin W.B."/>
            <person name="Xie B."/>
        </authorList>
    </citation>
    <scope>NUCLEOTIDE SEQUENCE [LARGE SCALE GENOMIC DNA]</scope>
    <source>
        <strain evidence="1">170</strain>
    </source>
</reference>
<dbReference type="RefSeq" id="XP_018143856.1">
    <property type="nucleotide sequence ID" value="XM_018293818.1"/>
</dbReference>
<evidence type="ECO:0000313" key="2">
    <source>
        <dbReference type="Proteomes" id="UP000078397"/>
    </source>
</evidence>
<keyword evidence="2" id="KW-1185">Reference proteome</keyword>
<gene>
    <name evidence="1" type="ORF">VFPPC_16065</name>
</gene>
<dbReference type="AlphaFoldDB" id="A0A179FP36"/>
<proteinExistence type="predicted"/>
<protein>
    <submittedName>
        <fullName evidence="1">Uncharacterized protein</fullName>
    </submittedName>
</protein>
<comment type="caution">
    <text evidence="1">The sequence shown here is derived from an EMBL/GenBank/DDBJ whole genome shotgun (WGS) entry which is preliminary data.</text>
</comment>
<name>A0A179FP36_METCM</name>
<dbReference type="EMBL" id="LSBJ02000004">
    <property type="protein sequence ID" value="OAQ66769.1"/>
    <property type="molecule type" value="Genomic_DNA"/>
</dbReference>
<dbReference type="GeneID" id="28857812"/>
<dbReference type="KEGG" id="pchm:VFPPC_16065"/>
<accession>A0A179FP36</accession>
<organism evidence="1 2">
    <name type="scientific">Pochonia chlamydosporia 170</name>
    <dbReference type="NCBI Taxonomy" id="1380566"/>
    <lineage>
        <taxon>Eukaryota</taxon>
        <taxon>Fungi</taxon>
        <taxon>Dikarya</taxon>
        <taxon>Ascomycota</taxon>
        <taxon>Pezizomycotina</taxon>
        <taxon>Sordariomycetes</taxon>
        <taxon>Hypocreomycetidae</taxon>
        <taxon>Hypocreales</taxon>
        <taxon>Clavicipitaceae</taxon>
        <taxon>Pochonia</taxon>
    </lineage>
</organism>
<evidence type="ECO:0000313" key="1">
    <source>
        <dbReference type="EMBL" id="OAQ66769.1"/>
    </source>
</evidence>
<sequence length="170" mass="18667">MAEANEKLASARMVPRRYRLLGIERFVACFFDWVGYWLSGGSSHQCLGWVSLASRPHADQHCKVRVASLRLHSALTVSLGRATEFLAMNLNAVPRSASMRGVGATKASLWTVFRDGTQRQAHNSNEVCGWHGNTGNDGWPAYLMFAHGLGCVQPIATRSGGDTRFVSLFV</sequence>